<dbReference type="InterPro" id="IPR048401">
    <property type="entry name" value="SLS1_C"/>
</dbReference>
<dbReference type="InterPro" id="IPR048400">
    <property type="entry name" value="SLS1_N"/>
</dbReference>
<evidence type="ECO:0000259" key="4">
    <source>
        <dbReference type="Pfam" id="PF20778"/>
    </source>
</evidence>
<dbReference type="InterPro" id="IPR048748">
    <property type="entry name" value="SLS1_KH2"/>
</dbReference>
<evidence type="ECO:0000259" key="2">
    <source>
        <dbReference type="Pfam" id="PF20776"/>
    </source>
</evidence>
<evidence type="ECO:0000313" key="5">
    <source>
        <dbReference type="EMBL" id="KSA00873.1"/>
    </source>
</evidence>
<evidence type="ECO:0000259" key="1">
    <source>
        <dbReference type="Pfam" id="PF14611"/>
    </source>
</evidence>
<dbReference type="Pfam" id="PF20777">
    <property type="entry name" value="KH_SLS1_2"/>
    <property type="match status" value="1"/>
</dbReference>
<reference evidence="5 6" key="1">
    <citation type="submission" date="2015-11" db="EMBL/GenBank/DDBJ databases">
        <title>The genome of Debaryomyces fabryi.</title>
        <authorList>
            <person name="Tafer H."/>
            <person name="Lopandic K."/>
        </authorList>
    </citation>
    <scope>NUCLEOTIDE SEQUENCE [LARGE SCALE GENOMIC DNA]</scope>
    <source>
        <strain evidence="5 6">CBS 789</strain>
    </source>
</reference>
<feature type="domain" description="SLS1 N-terminal" evidence="2">
    <location>
        <begin position="113"/>
        <end position="190"/>
    </location>
</feature>
<name>A0A0V1PX70_9ASCO</name>
<proteinExistence type="predicted"/>
<protein>
    <submittedName>
        <fullName evidence="5">Uncharacterized protein</fullName>
    </submittedName>
</protein>
<keyword evidence="6" id="KW-1185">Reference proteome</keyword>
<feature type="domain" description="SLS1 second KH" evidence="3">
    <location>
        <begin position="271"/>
        <end position="329"/>
    </location>
</feature>
<evidence type="ECO:0000259" key="3">
    <source>
        <dbReference type="Pfam" id="PF20777"/>
    </source>
</evidence>
<dbReference type="Pfam" id="PF14611">
    <property type="entry name" value="KH_SLS1_1"/>
    <property type="match status" value="1"/>
</dbReference>
<dbReference type="EMBL" id="LMYN01000071">
    <property type="protein sequence ID" value="KSA00873.1"/>
    <property type="molecule type" value="Genomic_DNA"/>
</dbReference>
<dbReference type="Pfam" id="PF20778">
    <property type="entry name" value="SLS1_C"/>
    <property type="match status" value="1"/>
</dbReference>
<feature type="domain" description="SLS1 first KH" evidence="1">
    <location>
        <begin position="200"/>
        <end position="266"/>
    </location>
</feature>
<dbReference type="InterPro" id="IPR032741">
    <property type="entry name" value="Sls1_KH-1"/>
</dbReference>
<dbReference type="Proteomes" id="UP000054251">
    <property type="component" value="Unassembled WGS sequence"/>
</dbReference>
<accession>A0A0V1PX70</accession>
<dbReference type="GO" id="GO:0005743">
    <property type="term" value="C:mitochondrial inner membrane"/>
    <property type="evidence" value="ECO:0007669"/>
    <property type="project" value="InterPro"/>
</dbReference>
<feature type="domain" description="SLS1 C-terminal" evidence="4">
    <location>
        <begin position="358"/>
        <end position="807"/>
    </location>
</feature>
<organism evidence="5 6">
    <name type="scientific">Debaryomyces fabryi</name>
    <dbReference type="NCBI Taxonomy" id="58627"/>
    <lineage>
        <taxon>Eukaryota</taxon>
        <taxon>Fungi</taxon>
        <taxon>Dikarya</taxon>
        <taxon>Ascomycota</taxon>
        <taxon>Saccharomycotina</taxon>
        <taxon>Pichiomycetes</taxon>
        <taxon>Debaryomycetaceae</taxon>
        <taxon>Debaryomyces</taxon>
    </lineage>
</organism>
<dbReference type="RefSeq" id="XP_015466975.1">
    <property type="nucleotide sequence ID" value="XM_015612187.1"/>
</dbReference>
<comment type="caution">
    <text evidence="5">The sequence shown here is derived from an EMBL/GenBank/DDBJ whole genome shotgun (WGS) entry which is preliminary data.</text>
</comment>
<dbReference type="AlphaFoldDB" id="A0A0V1PX70"/>
<gene>
    <name evidence="5" type="ORF">AC631_03358</name>
</gene>
<dbReference type="OrthoDB" id="5392646at2759"/>
<evidence type="ECO:0000313" key="6">
    <source>
        <dbReference type="Proteomes" id="UP000054251"/>
    </source>
</evidence>
<dbReference type="GeneID" id="26840367"/>
<sequence>MLTRSIHKPSGSLLLNNIISIRQLSASKRAWGNDKINIPSVILDELRDTSKIAPSPKNGDTNKKILILDPSQTADRKFRKLVDLHSETDSYKKHFIAPINIFQDEIKLETSGGSINSSIENLKPNSNEITITKFDSLRKTLSKSFTKAQLRDYITETYTQTSFKGTKKGISSINKDKLSRIIIEDIWVIGKSDKLSTLEDLLITNSVKLSKPELFLLLLQNGFILQYLSRVGAKVSFDTEQEKIKFTGTEYQVTNAEIILNLILNKSHKETLNLNTIKRLFLEKYSEFSLEKIVKNTEVYFNQLNNDNYELFALNENQIKKSKRLLLWSLNYNKHLREMIVLPDSLDNLEFVPYKDDDSLSWNNRQLNLFLLRSLKLKEASDYMIKQLNKYSDENLMNNDLNFEDSIENVKSFPLGKQKSDDQLEKESWRLLNDLGITLDNFEVEEDKKDILHEEVDEKPISKPTIEPIYEKGPQDKKEELILSAKKKEEVYNKLIDFSYRNELNGLKGDKLNHPIFTVTLGNLLFENTSDSHNKLIANNPEMTSQIGENYKFNSNIQLVNDKVLSLPPYNNFSLNPQEINHYLNNDPHNYVIQLKFLPSPFLDDKLSSKDIDYQMKYPPVEIWIELNEKSKPDIETMNIVTVEGENNCYISLPNEKSDMKVCCQLSGDVLGQDNTNEVTEPESENIEDILNATTTRYSRFASQPGVSEFLRNSKLDFSGRVATSIAPSIDLIINGETVRYHYINVSFRRQLDLNYGPPENGRLVQFNLVEGGSLGGRKLEVNLVGDITGDLNKEQFDRLINDSTRLISEL</sequence>
<dbReference type="Pfam" id="PF20776">
    <property type="entry name" value="SLS1_N"/>
    <property type="match status" value="1"/>
</dbReference>